<evidence type="ECO:0000313" key="5">
    <source>
        <dbReference type="Proteomes" id="UP000249341"/>
    </source>
</evidence>
<accession>A0A327Z493</accession>
<evidence type="ECO:0000256" key="1">
    <source>
        <dbReference type="ARBA" id="ARBA00022737"/>
    </source>
</evidence>
<comment type="caution">
    <text evidence="4">The sequence shown here is derived from an EMBL/GenBank/DDBJ whole genome shotgun (WGS) entry which is preliminary data.</text>
</comment>
<dbReference type="AlphaFoldDB" id="A0A327Z493"/>
<evidence type="ECO:0000313" key="4">
    <source>
        <dbReference type="EMBL" id="RAK28085.1"/>
    </source>
</evidence>
<name>A0A327Z493_9ACTN</name>
<proteinExistence type="predicted"/>
<dbReference type="Proteomes" id="UP000249341">
    <property type="component" value="Unassembled WGS sequence"/>
</dbReference>
<dbReference type="InterPro" id="IPR056884">
    <property type="entry name" value="NPHP3-like_N"/>
</dbReference>
<evidence type="ECO:0000259" key="3">
    <source>
        <dbReference type="Pfam" id="PF24883"/>
    </source>
</evidence>
<gene>
    <name evidence="4" type="ORF">B0I29_121181</name>
</gene>
<reference evidence="4 5" key="1">
    <citation type="submission" date="2018-06" db="EMBL/GenBank/DDBJ databases">
        <title>Genomic Encyclopedia of Type Strains, Phase III (KMG-III): the genomes of soil and plant-associated and newly described type strains.</title>
        <authorList>
            <person name="Whitman W."/>
        </authorList>
    </citation>
    <scope>NUCLEOTIDE SEQUENCE [LARGE SCALE GENOMIC DNA]</scope>
    <source>
        <strain evidence="4 5">CGMCC 4.7090</strain>
    </source>
</reference>
<feature type="compositionally biased region" description="Basic and acidic residues" evidence="2">
    <location>
        <begin position="1"/>
        <end position="14"/>
    </location>
</feature>
<evidence type="ECO:0000256" key="2">
    <source>
        <dbReference type="SAM" id="MobiDB-lite"/>
    </source>
</evidence>
<feature type="region of interest" description="Disordered" evidence="2">
    <location>
        <begin position="1"/>
        <end position="26"/>
    </location>
</feature>
<sequence length="1131" mass="120105">MSAYRRDETVRDTGHSTASHGGVANTGRIDNLTVNQVPGTRVRSAYRERVRAIAPDELIEREAEYARLVTFCTAPGPGYLWLRAPAWAGKSALMSWFVLHPPDGVAVVSFFVTARFAGQNDRIAFAEVLIEQLAELLAEPLPPLLTESTREAHLAGMLSRAAEGRRLVLVVDGLDEDRGVTAGADAYSIAALLPADPPEGLRVVVASRPHPPVPVDVSQRHPLRDPGIVQDLARSPHAEVVRQDAERELKQLIHGSAEDQKLLGLLTASGGGLSVTDLAELSNIEVWDVEEHLEQVSARTFATQAGRWRPELTKYGLAHEELQRLSVRRLGEARLSAHRDRLHAWADGYRQRGWPPGTPGYLLAGYFVLLQSTGDQARMLECATDAQRHARMQETTGGDYVALAEISATSSSFAVSEPVDLPAIASLAVHRHELEVRAGNVPVALPGAWGRAGNLSRAEILARCLRDSSERSRAMAEVAEAAVAAGDLDFAERVADGIPDPRRRSWAVSALMLAASRAGDRLRVDRLVNLEWDNAVRNTLPGVAVLLAAGELAAAENAARAIQGNEERVSALTGVVLAAAGAGQLDIVRRLAEQATALIPAIGSEIRRAARMNDLVRASASADGFRVEALVALAVDLSRAIRQVDRRAVALADAGRVAVAARVSGLAAALFESAKVAAQAPADGYLRVRACVQVLQAMARTGRADSARDLVVQAGKSVEGIADPSQRVRGYALLAQAYAVLDEDDLVMDTCELAEAAAKSVTDADQQMWSLLSIVAPLDTVDRRKAAAVLERIEVLARDVWDVEDQVSLLVLTAEAVAVTGDRQRAGAMLESAENLARTLAQPIRQEVTLGRVSRTAAASGHLVTAERIARSVAASQWASPGGPPLGRVASAFVDAAKESDAGSAGKLLDHAEALVAELGEEQHDARQGWHAHALAHLAERVAGIDQDRAYALARHAYRLVLLMPRSDWQHEVQIAVACAMAASGQVDRAEQISVELTSIEHQARAKAGIAVALAGIDPDRAAQFTAQAEASCAMIHDQHSRSAVQVAIGAALIAAGAGAAAYSLAQTIVVPDSRAEALAAVAAARAVPEAEDLLVELLQGPHWHLSLLALGQVCPQAVIAIADHLTGATS</sequence>
<keyword evidence="5" id="KW-1185">Reference proteome</keyword>
<dbReference type="InterPro" id="IPR011990">
    <property type="entry name" value="TPR-like_helical_dom_sf"/>
</dbReference>
<dbReference type="OrthoDB" id="3261206at2"/>
<dbReference type="Pfam" id="PF24883">
    <property type="entry name" value="NPHP3_N"/>
    <property type="match status" value="1"/>
</dbReference>
<dbReference type="RefSeq" id="WP_111653706.1">
    <property type="nucleotide sequence ID" value="NZ_JACHWI010000008.1"/>
</dbReference>
<dbReference type="EMBL" id="QLMJ01000021">
    <property type="protein sequence ID" value="RAK28085.1"/>
    <property type="molecule type" value="Genomic_DNA"/>
</dbReference>
<keyword evidence="1" id="KW-0677">Repeat</keyword>
<feature type="domain" description="Nephrocystin 3-like N-terminal" evidence="3">
    <location>
        <begin position="77"/>
        <end position="208"/>
    </location>
</feature>
<dbReference type="Gene3D" id="1.25.40.10">
    <property type="entry name" value="Tetratricopeptide repeat domain"/>
    <property type="match status" value="3"/>
</dbReference>
<protein>
    <recommendedName>
        <fullName evidence="3">Nephrocystin 3-like N-terminal domain-containing protein</fullName>
    </recommendedName>
</protein>
<organism evidence="4 5">
    <name type="scientific">Actinoplanes lutulentus</name>
    <dbReference type="NCBI Taxonomy" id="1287878"/>
    <lineage>
        <taxon>Bacteria</taxon>
        <taxon>Bacillati</taxon>
        <taxon>Actinomycetota</taxon>
        <taxon>Actinomycetes</taxon>
        <taxon>Micromonosporales</taxon>
        <taxon>Micromonosporaceae</taxon>
        <taxon>Actinoplanes</taxon>
    </lineage>
</organism>